<feature type="transmembrane region" description="Helical" evidence="1">
    <location>
        <begin position="165"/>
        <end position="183"/>
    </location>
</feature>
<dbReference type="EMBL" id="FNNC01000001">
    <property type="protein sequence ID" value="SDW02127.1"/>
    <property type="molecule type" value="Genomic_DNA"/>
</dbReference>
<dbReference type="PANTHER" id="PTHR37692:SF1">
    <property type="entry name" value="DUF420 DOMAIN-CONTAINING PROTEIN"/>
    <property type="match status" value="1"/>
</dbReference>
<keyword evidence="1" id="KW-1133">Transmembrane helix</keyword>
<feature type="transmembrane region" description="Helical" evidence="1">
    <location>
        <begin position="123"/>
        <end position="145"/>
    </location>
</feature>
<protein>
    <submittedName>
        <fullName evidence="2">Putative membrane protein</fullName>
    </submittedName>
</protein>
<gene>
    <name evidence="2" type="ORF">SAMN05421781_0146</name>
</gene>
<dbReference type="AlphaFoldDB" id="A0A1H2Q4M3"/>
<dbReference type="STRING" id="1122204.SAMN05421781_0146"/>
<evidence type="ECO:0000313" key="2">
    <source>
        <dbReference type="EMBL" id="SDW02127.1"/>
    </source>
</evidence>
<keyword evidence="3" id="KW-1185">Reference proteome</keyword>
<organism evidence="2 3">
    <name type="scientific">Marinococcus luteus</name>
    <dbReference type="NCBI Taxonomy" id="1122204"/>
    <lineage>
        <taxon>Bacteria</taxon>
        <taxon>Bacillati</taxon>
        <taxon>Bacillota</taxon>
        <taxon>Bacilli</taxon>
        <taxon>Bacillales</taxon>
        <taxon>Bacillaceae</taxon>
        <taxon>Marinococcus</taxon>
    </lineage>
</organism>
<sequence>MSQLKAEEQKRTNRMHTWIVILLSVIINGLVTILIFVEGGGQTFNGFDLTILPMMNAIFNSFTTVFLLGALYFILRKNIKMHRRFIYGAFSTTALFLVTYLAYHSLASSTSYGGEGIIQYVYYFILISHIILAALIVPLSIYTFLKGFTYQVQKHRKIARWTMPLWLYVSITGVVVYFMIAPYY</sequence>
<dbReference type="Pfam" id="PF04238">
    <property type="entry name" value="DUF420"/>
    <property type="match status" value="1"/>
</dbReference>
<dbReference type="InterPro" id="IPR007352">
    <property type="entry name" value="DUF420"/>
</dbReference>
<reference evidence="2 3" key="1">
    <citation type="submission" date="2016-10" db="EMBL/GenBank/DDBJ databases">
        <authorList>
            <person name="de Groot N.N."/>
        </authorList>
    </citation>
    <scope>NUCLEOTIDE SEQUENCE [LARGE SCALE GENOMIC DNA]</scope>
    <source>
        <strain evidence="2 3">DSM 23126</strain>
    </source>
</reference>
<feature type="transmembrane region" description="Helical" evidence="1">
    <location>
        <begin position="49"/>
        <end position="73"/>
    </location>
</feature>
<evidence type="ECO:0000313" key="3">
    <source>
        <dbReference type="Proteomes" id="UP000199488"/>
    </source>
</evidence>
<keyword evidence="1" id="KW-0472">Membrane</keyword>
<feature type="transmembrane region" description="Helical" evidence="1">
    <location>
        <begin position="18"/>
        <end position="37"/>
    </location>
</feature>
<keyword evidence="1" id="KW-0812">Transmembrane</keyword>
<dbReference type="PANTHER" id="PTHR37692">
    <property type="entry name" value="HYPOTHETICAL MEMBRANE SPANNING PROTEIN"/>
    <property type="match status" value="1"/>
</dbReference>
<evidence type="ECO:0000256" key="1">
    <source>
        <dbReference type="SAM" id="Phobius"/>
    </source>
</evidence>
<feature type="transmembrane region" description="Helical" evidence="1">
    <location>
        <begin position="85"/>
        <end position="103"/>
    </location>
</feature>
<proteinExistence type="predicted"/>
<name>A0A1H2Q4M3_9BACI</name>
<dbReference type="Proteomes" id="UP000199488">
    <property type="component" value="Unassembled WGS sequence"/>
</dbReference>
<accession>A0A1H2Q4M3</accession>